<evidence type="ECO:0000256" key="3">
    <source>
        <dbReference type="ARBA" id="ARBA00023136"/>
    </source>
</evidence>
<dbReference type="CDD" id="cd16323">
    <property type="entry name" value="Syd"/>
    <property type="match status" value="1"/>
</dbReference>
<dbReference type="EMBL" id="BAABCX010000001">
    <property type="protein sequence ID" value="GAA3536274.1"/>
    <property type="molecule type" value="Genomic_DNA"/>
</dbReference>
<proteinExistence type="predicted"/>
<keyword evidence="5" id="KW-1185">Reference proteome</keyword>
<evidence type="ECO:0000256" key="1">
    <source>
        <dbReference type="ARBA" id="ARBA00022475"/>
    </source>
</evidence>
<reference evidence="5" key="1">
    <citation type="journal article" date="2019" name="Int. J. Syst. Evol. Microbiol.">
        <title>The Global Catalogue of Microorganisms (GCM) 10K type strain sequencing project: providing services to taxonomists for standard genome sequencing and annotation.</title>
        <authorList>
            <consortium name="The Broad Institute Genomics Platform"/>
            <consortium name="The Broad Institute Genome Sequencing Center for Infectious Disease"/>
            <person name="Wu L."/>
            <person name="Ma J."/>
        </authorList>
    </citation>
    <scope>NUCLEOTIDE SEQUENCE [LARGE SCALE GENOMIC DNA]</scope>
    <source>
        <strain evidence="5">JCM 17110</strain>
    </source>
</reference>
<organism evidence="4 5">
    <name type="scientific">Zobellella aerophila</name>
    <dbReference type="NCBI Taxonomy" id="870480"/>
    <lineage>
        <taxon>Bacteria</taxon>
        <taxon>Pseudomonadati</taxon>
        <taxon>Pseudomonadota</taxon>
        <taxon>Gammaproteobacteria</taxon>
        <taxon>Aeromonadales</taxon>
        <taxon>Aeromonadaceae</taxon>
        <taxon>Zobellella</taxon>
    </lineage>
</organism>
<dbReference type="Gene3D" id="3.40.1580.20">
    <property type="entry name" value="Syd protein"/>
    <property type="match status" value="1"/>
</dbReference>
<sequence>MQDQVVMALGEFFTRWQRLGGHGLVDYDKEFLSPAEYLPPRQGRVAWRPWCRPVPGSFDNLARALAMPIHPDLASYYGHYFAAHVTACFKGLFIDLLQPWNQDDFERLQENLIGHQLMQQRLGLPATWFLASCRDEHRLVCLDNHTGEVILERLGKGKIGVLAPTLAGFLGRLEPVRVGD</sequence>
<dbReference type="InterPro" id="IPR009948">
    <property type="entry name" value="Syd"/>
</dbReference>
<dbReference type="RefSeq" id="WP_344956363.1">
    <property type="nucleotide sequence ID" value="NZ_BAABCX010000001.1"/>
</dbReference>
<keyword evidence="1" id="KW-1003">Cell membrane</keyword>
<evidence type="ECO:0000313" key="5">
    <source>
        <dbReference type="Proteomes" id="UP001500795"/>
    </source>
</evidence>
<protein>
    <submittedName>
        <fullName evidence="4">SecY-interacting protein</fullName>
    </submittedName>
</protein>
<keyword evidence="2" id="KW-0997">Cell inner membrane</keyword>
<dbReference type="Pfam" id="PF07348">
    <property type="entry name" value="Syd"/>
    <property type="match status" value="1"/>
</dbReference>
<dbReference type="InterPro" id="IPR038228">
    <property type="entry name" value="Syd_sf"/>
</dbReference>
<name>A0ABP6VJN0_9GAMM</name>
<dbReference type="Proteomes" id="UP001500795">
    <property type="component" value="Unassembled WGS sequence"/>
</dbReference>
<accession>A0ABP6VJN0</accession>
<comment type="caution">
    <text evidence="4">The sequence shown here is derived from an EMBL/GenBank/DDBJ whole genome shotgun (WGS) entry which is preliminary data.</text>
</comment>
<keyword evidence="3" id="KW-0472">Membrane</keyword>
<dbReference type="NCBIfam" id="NF003439">
    <property type="entry name" value="PRK04968.1"/>
    <property type="match status" value="1"/>
</dbReference>
<evidence type="ECO:0000313" key="4">
    <source>
        <dbReference type="EMBL" id="GAA3536274.1"/>
    </source>
</evidence>
<evidence type="ECO:0000256" key="2">
    <source>
        <dbReference type="ARBA" id="ARBA00022519"/>
    </source>
</evidence>
<gene>
    <name evidence="4" type="primary">syd</name>
    <name evidence="4" type="ORF">GCM10022394_14850</name>
</gene>